<dbReference type="PANTHER" id="PTHR24567">
    <property type="entry name" value="CRP FAMILY TRANSCRIPTIONAL REGULATORY PROTEIN"/>
    <property type="match status" value="1"/>
</dbReference>
<dbReference type="InterPro" id="IPR036390">
    <property type="entry name" value="WH_DNA-bd_sf"/>
</dbReference>
<dbReference type="SMART" id="SM00419">
    <property type="entry name" value="HTH_CRP"/>
    <property type="match status" value="1"/>
</dbReference>
<reference evidence="4 5" key="1">
    <citation type="submission" date="2019-06" db="EMBL/GenBank/DDBJ databases">
        <title>Genome analyses of bacteria isolated from kimchi.</title>
        <authorList>
            <person name="Lee S."/>
            <person name="Ahn S."/>
            <person name="Roh S."/>
        </authorList>
    </citation>
    <scope>NUCLEOTIDE SEQUENCE [LARGE SCALE GENOMIC DNA]</scope>
    <source>
        <strain evidence="4 5">CBA3630</strain>
        <plasmid evidence="4 5">unnamed1</plasmid>
    </source>
</reference>
<dbReference type="SMART" id="SM00100">
    <property type="entry name" value="cNMP"/>
    <property type="match status" value="1"/>
</dbReference>
<dbReference type="InterPro" id="IPR018490">
    <property type="entry name" value="cNMP-bd_dom_sf"/>
</dbReference>
<keyword evidence="1" id="KW-0805">Transcription regulation</keyword>
<dbReference type="PROSITE" id="PS51063">
    <property type="entry name" value="HTH_CRP_2"/>
    <property type="match status" value="1"/>
</dbReference>
<name>A0A508W7L1_LEUPS</name>
<dbReference type="SUPFAM" id="SSF46785">
    <property type="entry name" value="Winged helix' DNA-binding domain"/>
    <property type="match status" value="1"/>
</dbReference>
<dbReference type="PROSITE" id="PS50042">
    <property type="entry name" value="CNMP_BINDING_3"/>
    <property type="match status" value="1"/>
</dbReference>
<dbReference type="GO" id="GO:0003700">
    <property type="term" value="F:DNA-binding transcription factor activity"/>
    <property type="evidence" value="ECO:0007669"/>
    <property type="project" value="TreeGrafter"/>
</dbReference>
<dbReference type="EMBL" id="CP042384">
    <property type="protein sequence ID" value="QEA43101.1"/>
    <property type="molecule type" value="Genomic_DNA"/>
</dbReference>
<evidence type="ECO:0000256" key="1">
    <source>
        <dbReference type="ARBA" id="ARBA00023015"/>
    </source>
</evidence>
<accession>A0A508W7L1</accession>
<dbReference type="AlphaFoldDB" id="A0A508W7L1"/>
<proteinExistence type="predicted"/>
<organism evidence="4 5">
    <name type="scientific">Leuconostoc pseudomesenteroides</name>
    <dbReference type="NCBI Taxonomy" id="33968"/>
    <lineage>
        <taxon>Bacteria</taxon>
        <taxon>Bacillati</taxon>
        <taxon>Bacillota</taxon>
        <taxon>Bacilli</taxon>
        <taxon>Lactobacillales</taxon>
        <taxon>Lactobacillaceae</taxon>
        <taxon>Leuconostoc</taxon>
    </lineage>
</organism>
<keyword evidence="4" id="KW-0614">Plasmid</keyword>
<dbReference type="Gene3D" id="1.10.10.10">
    <property type="entry name" value="Winged helix-like DNA-binding domain superfamily/Winged helix DNA-binding domain"/>
    <property type="match status" value="1"/>
</dbReference>
<protein>
    <submittedName>
        <fullName evidence="4">Crp/Fnr family transcriptional regulator</fullName>
    </submittedName>
</protein>
<dbReference type="Gene3D" id="2.60.120.10">
    <property type="entry name" value="Jelly Rolls"/>
    <property type="match status" value="1"/>
</dbReference>
<evidence type="ECO:0000256" key="3">
    <source>
        <dbReference type="ARBA" id="ARBA00023163"/>
    </source>
</evidence>
<dbReference type="PANTHER" id="PTHR24567:SF26">
    <property type="entry name" value="REGULATORY PROTEIN YEIL"/>
    <property type="match status" value="1"/>
</dbReference>
<keyword evidence="3" id="KW-0804">Transcription</keyword>
<keyword evidence="2" id="KW-0238">DNA-binding</keyword>
<dbReference type="CDD" id="cd00038">
    <property type="entry name" value="CAP_ED"/>
    <property type="match status" value="1"/>
</dbReference>
<gene>
    <name evidence="4" type="ORF">FGL85_11090</name>
</gene>
<sequence length="214" mass="24583">MSHNNFSCIQKIPVFQTLSDNIITELVKISTHQKQYESGSYIYKPDDDLSGLFIVDSGQVDIISVSSDGRELILYTLTDGQFNYDTSIFNKNKHRYFAKVRKKSQICIIRQTDFQNLLYMHPDLAIKMLNAYGDRLIEMESSFISGQFMNSSHRLMDYLNNLSERNGSETFVLDSSKKDLALILNISPATLSRLFRKLSEQKVISIENKTITIL</sequence>
<evidence type="ECO:0000256" key="2">
    <source>
        <dbReference type="ARBA" id="ARBA00023125"/>
    </source>
</evidence>
<dbReference type="Proteomes" id="UP000321296">
    <property type="component" value="Plasmid unnamed1"/>
</dbReference>
<dbReference type="Pfam" id="PF00027">
    <property type="entry name" value="cNMP_binding"/>
    <property type="match status" value="1"/>
</dbReference>
<dbReference type="GO" id="GO:0003677">
    <property type="term" value="F:DNA binding"/>
    <property type="evidence" value="ECO:0007669"/>
    <property type="project" value="UniProtKB-KW"/>
</dbReference>
<dbReference type="InterPro" id="IPR012318">
    <property type="entry name" value="HTH_CRP"/>
</dbReference>
<dbReference type="KEGG" id="lpse:FGL85_11090"/>
<dbReference type="InterPro" id="IPR014710">
    <property type="entry name" value="RmlC-like_jellyroll"/>
</dbReference>
<geneLocation type="plasmid" evidence="4">
    <name>unnamed1</name>
</geneLocation>
<dbReference type="GO" id="GO:0005829">
    <property type="term" value="C:cytosol"/>
    <property type="evidence" value="ECO:0007669"/>
    <property type="project" value="TreeGrafter"/>
</dbReference>
<dbReference type="InterPro" id="IPR036388">
    <property type="entry name" value="WH-like_DNA-bd_sf"/>
</dbReference>
<evidence type="ECO:0000313" key="4">
    <source>
        <dbReference type="EMBL" id="QEA43101.1"/>
    </source>
</evidence>
<evidence type="ECO:0000313" key="5">
    <source>
        <dbReference type="Proteomes" id="UP000321296"/>
    </source>
</evidence>
<dbReference type="InterPro" id="IPR050397">
    <property type="entry name" value="Env_Response_Regulators"/>
</dbReference>
<dbReference type="RefSeq" id="WP_142511674.1">
    <property type="nucleotide sequence ID" value="NZ_CP042384.1"/>
</dbReference>
<dbReference type="InterPro" id="IPR000595">
    <property type="entry name" value="cNMP-bd_dom"/>
</dbReference>
<dbReference type="Pfam" id="PF13545">
    <property type="entry name" value="HTH_Crp_2"/>
    <property type="match status" value="1"/>
</dbReference>
<dbReference type="SUPFAM" id="SSF51206">
    <property type="entry name" value="cAMP-binding domain-like"/>
    <property type="match status" value="1"/>
</dbReference>